<dbReference type="InterPro" id="IPR038087">
    <property type="entry name" value="RNAP_delta_N_dom_sf"/>
</dbReference>
<dbReference type="InterPro" id="IPR011260">
    <property type="entry name" value="RNAP_asu_C"/>
</dbReference>
<evidence type="ECO:0000256" key="1">
    <source>
        <dbReference type="ARBA" id="ARBA00023163"/>
    </source>
</evidence>
<dbReference type="GO" id="GO:0003899">
    <property type="term" value="F:DNA-directed RNA polymerase activity"/>
    <property type="evidence" value="ECO:0007669"/>
    <property type="project" value="InterPro"/>
</dbReference>
<dbReference type="SUPFAM" id="SSF47789">
    <property type="entry name" value="C-terminal domain of RNA polymerase alpha subunit"/>
    <property type="match status" value="2"/>
</dbReference>
<dbReference type="GO" id="GO:0006351">
    <property type="term" value="P:DNA-templated transcription"/>
    <property type="evidence" value="ECO:0007669"/>
    <property type="project" value="InterPro"/>
</dbReference>
<evidence type="ECO:0000313" key="5">
    <source>
        <dbReference type="Proteomes" id="UP000215559"/>
    </source>
</evidence>
<evidence type="ECO:0000259" key="2">
    <source>
        <dbReference type="Pfam" id="PF03118"/>
    </source>
</evidence>
<dbReference type="Gene3D" id="1.10.10.10">
    <property type="entry name" value="Winged helix-like DNA-binding domain superfamily/Winged helix DNA-binding domain"/>
    <property type="match status" value="1"/>
</dbReference>
<dbReference type="EMBL" id="NOZP01000189">
    <property type="protein sequence ID" value="OYD13797.1"/>
    <property type="molecule type" value="Genomic_DNA"/>
</dbReference>
<dbReference type="InterPro" id="IPR036388">
    <property type="entry name" value="WH-like_DNA-bd_sf"/>
</dbReference>
<organism evidence="4 5">
    <name type="scientific">candidate division WOR-3 bacterium JGI_Cruoil_03_51_56</name>
    <dbReference type="NCBI Taxonomy" id="1973747"/>
    <lineage>
        <taxon>Bacteria</taxon>
        <taxon>Bacteria division WOR-3</taxon>
    </lineage>
</organism>
<dbReference type="SUPFAM" id="SSF88659">
    <property type="entry name" value="Sigma3 and sigma4 domains of RNA polymerase sigma factors"/>
    <property type="match status" value="1"/>
</dbReference>
<evidence type="ECO:0000259" key="3">
    <source>
        <dbReference type="Pfam" id="PF05066"/>
    </source>
</evidence>
<dbReference type="GO" id="GO:0003677">
    <property type="term" value="F:DNA binding"/>
    <property type="evidence" value="ECO:0007669"/>
    <property type="project" value="InterPro"/>
</dbReference>
<reference evidence="4 5" key="1">
    <citation type="submission" date="2017-07" db="EMBL/GenBank/DDBJ databases">
        <title>Recovery of genomes from metagenomes via a dereplication, aggregation, and scoring strategy.</title>
        <authorList>
            <person name="Sieber C.M."/>
            <person name="Probst A.J."/>
            <person name="Sharrar A."/>
            <person name="Thomas B.C."/>
            <person name="Hess M."/>
            <person name="Tringe S.G."/>
            <person name="Banfield J.F."/>
        </authorList>
    </citation>
    <scope>NUCLEOTIDE SEQUENCE [LARGE SCALE GENOMIC DNA]</scope>
    <source>
        <strain evidence="4">JGI_Cruoil_03_51_56</strain>
    </source>
</reference>
<dbReference type="Pfam" id="PF03118">
    <property type="entry name" value="RNA_pol_A_CTD"/>
    <property type="match status" value="1"/>
</dbReference>
<protein>
    <submittedName>
        <fullName evidence="4">Uncharacterized protein</fullName>
    </submittedName>
</protein>
<gene>
    <name evidence="4" type="ORF">CH330_10030</name>
</gene>
<dbReference type="InterPro" id="IPR007759">
    <property type="entry name" value="Asxl_HARE-HTH"/>
</dbReference>
<keyword evidence="1" id="KW-0804">Transcription</keyword>
<dbReference type="AlphaFoldDB" id="A0A235BQ00"/>
<proteinExistence type="predicted"/>
<accession>A0A235BQ00</accession>
<dbReference type="GO" id="GO:0006355">
    <property type="term" value="P:regulation of DNA-templated transcription"/>
    <property type="evidence" value="ECO:0007669"/>
    <property type="project" value="InterPro"/>
</dbReference>
<dbReference type="Gene3D" id="1.10.10.1250">
    <property type="entry name" value="RNA polymerase, subunit delta, N-terminal domain"/>
    <property type="match status" value="1"/>
</dbReference>
<feature type="domain" description="RNA polymerase alpha subunit C-terminal" evidence="2">
    <location>
        <begin position="140"/>
        <end position="194"/>
    </location>
</feature>
<evidence type="ECO:0000313" key="4">
    <source>
        <dbReference type="EMBL" id="OYD13797.1"/>
    </source>
</evidence>
<dbReference type="Gene3D" id="1.10.150.20">
    <property type="entry name" value="5' to 3' exonuclease, C-terminal subdomain"/>
    <property type="match status" value="1"/>
</dbReference>
<dbReference type="Pfam" id="PF05066">
    <property type="entry name" value="HARE-HTH"/>
    <property type="match status" value="1"/>
</dbReference>
<comment type="caution">
    <text evidence="4">The sequence shown here is derived from an EMBL/GenBank/DDBJ whole genome shotgun (WGS) entry which is preliminary data.</text>
</comment>
<feature type="domain" description="HTH HARE-type" evidence="3">
    <location>
        <begin position="449"/>
        <end position="512"/>
    </location>
</feature>
<dbReference type="InterPro" id="IPR013324">
    <property type="entry name" value="RNA_pol_sigma_r3/r4-like"/>
</dbReference>
<name>A0A235BQ00_UNCW3</name>
<dbReference type="Proteomes" id="UP000215559">
    <property type="component" value="Unassembled WGS sequence"/>
</dbReference>
<sequence length="586" mass="67128">MVTIFYDKHKGGREREAPASQMRLSDHLDRVRLESRDKDTLRRLGIKTVEQFLSMDVSRILGLNGCGHATYERMKSVQKRLRDKFSKVITGSTKMEFPKGGRVSFNKPVSLAVLERLPLFSSSIISKPAATVLHKSYYEQTPLVELDFPRRAQQAFSKLGINTLRALLLTPAGVMLEQKDFGETTLEKIQDIVKSFLLHTAAPGDSRIWDSSSFEVLVRSFVHHVFKPYRAAEILLSRFALNRNNIPTYEEIGKEYGITRARVGQIVQKGQRVFSSQAILKFLAPLWTEVQKVIDENGGLVEVSTLAQKLNHRFGWKSRPRIHALANVLLLNRELHVYGNAELITYADFLNRTMEVDSVCRKDFPCVTCGQGSINLGRIFKSGPEEMDITKAGSRTAAICRKYCPRGIKPPRRFPQVLIVHFALRTDEVVAQDNRVYTKRCWLLRWSESLKEVITAVLETAGHPMHYRELAKYIRRENMKYKNVSAQSVHGYLTHHNHFQLVGRGTYGMESWKIRPYKSRSKAIIELLEKHGKPMPASQIISRLVRTGQFKPQNIQSALCQHPRFVEVGKDLYDLRERTKPGKRQK</sequence>